<reference evidence="1" key="1">
    <citation type="submission" date="2022-07" db="EMBL/GenBank/DDBJ databases">
        <title>Complete genome sequence of carbapenem-resistant Citrobacter spp. in Japan.</title>
        <authorList>
            <person name="Maehana S."/>
            <person name="Suzuki M."/>
            <person name="Kitasato H."/>
        </authorList>
    </citation>
    <scope>NUCLEOTIDE SEQUENCE</scope>
    <source>
        <strain evidence="1">KAM621</strain>
    </source>
</reference>
<evidence type="ECO:0000313" key="1">
    <source>
        <dbReference type="EMBL" id="BDN97293.1"/>
    </source>
</evidence>
<name>A0AAD1L1W2_CITBR</name>
<evidence type="ECO:0000313" key="2">
    <source>
        <dbReference type="Proteomes" id="UP001058317"/>
    </source>
</evidence>
<protein>
    <submittedName>
        <fullName evidence="1">Uncharacterized protein</fullName>
    </submittedName>
</protein>
<dbReference type="AlphaFoldDB" id="A0AAD1L1W2"/>
<accession>A0AAD1L1W2</accession>
<organism evidence="1 2">
    <name type="scientific">Citrobacter braakii</name>
    <dbReference type="NCBI Taxonomy" id="57706"/>
    <lineage>
        <taxon>Bacteria</taxon>
        <taxon>Pseudomonadati</taxon>
        <taxon>Pseudomonadota</taxon>
        <taxon>Gammaproteobacteria</taxon>
        <taxon>Enterobacterales</taxon>
        <taxon>Enterobacteriaceae</taxon>
        <taxon>Citrobacter</taxon>
        <taxon>Citrobacter freundii complex</taxon>
    </lineage>
</organism>
<dbReference type="Proteomes" id="UP001058317">
    <property type="component" value="Chromosome"/>
</dbReference>
<gene>
    <name evidence="1" type="ORF">KAM621c_23980</name>
</gene>
<sequence length="64" mass="6802">MSQGLGTCRSFFHLAKCVLNRVIKLDNGGCSHDGIKGSAACNYIAVVNQAAFNYSPDDEFCADG</sequence>
<proteinExistence type="predicted"/>
<dbReference type="EMBL" id="AP026382">
    <property type="protein sequence ID" value="BDN97293.1"/>
    <property type="molecule type" value="Genomic_DNA"/>
</dbReference>